<dbReference type="KEGG" id="ccb:Clocel_3145"/>
<name>D9SU77_CLOC7</name>
<accession>D9SU77</accession>
<evidence type="ECO:0000313" key="2">
    <source>
        <dbReference type="Proteomes" id="UP000002730"/>
    </source>
</evidence>
<keyword evidence="2" id="KW-1185">Reference proteome</keyword>
<dbReference type="AlphaFoldDB" id="D9SU77"/>
<dbReference type="STRING" id="573061.Clocel_3145"/>
<dbReference type="EMBL" id="CP002160">
    <property type="protein sequence ID" value="ADL52832.1"/>
    <property type="molecule type" value="Genomic_DNA"/>
</dbReference>
<dbReference type="OrthoDB" id="2985333at2"/>
<dbReference type="eggNOG" id="ENOG5033MZY">
    <property type="taxonomic scope" value="Bacteria"/>
</dbReference>
<protein>
    <submittedName>
        <fullName evidence="1">Uncharacterized protein</fullName>
    </submittedName>
</protein>
<evidence type="ECO:0000313" key="1">
    <source>
        <dbReference type="EMBL" id="ADL52832.1"/>
    </source>
</evidence>
<sequence length="780" mass="90337">MNEIKFIKCNNIDEISSVLKYVIDDNTKKKIYPFYRTNVDVSIFEDISKHKISIINYDDFANIENLNNDDNDKKDIMTNGKKIYLDRITESETSFQDDYNAFCNIGSQNLLNTEYFKMDKVVICFDNEKFIIPALLYSILNKVPLFILDDISDLDKIDKKSFKYLVFFGNPEIFTYSFINTIENIVSSINSMRKNFSKASYGIMTGRNFNETLNLVIKTDLYNLNKFNSYVIYNSVDNLIHREIGGEKLIIDSKCSLDTFEANNKEIIGVFNIVAHGRDCCIHLSDAVICGKSNKYKHKVENESLLPGCSTDGLCYRKKFNGPNVIDASKIKSPIIFSNSCSTLKISKALVEIEYSISLNALDGYSIAYVGSSLVKGTNTWVNYLFNYLIKVGKSLGEACNIVNSCIRAQEKDFPCFKIIGDPSYRLYDEEFIDDKVRINTYTDNNGMRIEVLNNESSFVNISIGDSLIYKKYLVKQFVIDYIGSKSKCPVFYNIYPDEVNKELSIFIYSSEKLPEEFEIVVNFEEDNLFLENKFITNIENLNYINIPTQPIKNLINDVNFVAKSLIKYKNNSLYNLQYRKKFMKKKQEFYNISSNIQNSIVERLSSITNNGWYSFTENNEEEFITTDYRMQGKCYICNEDTNIQRIRHLFNEHIIREITICPNCGHIFDNDSDELKICILGESKLQKGYKYEQELFIKNTTKKTIRGVLELAQVNSKAFGIKFENARVEFILKPNEIFSYNVNVDITNPIINQDIYWLRAYGIIDGKIYVSSKNIWVKN</sequence>
<proteinExistence type="predicted"/>
<gene>
    <name evidence="1" type="ordered locus">Clocel_3145</name>
</gene>
<dbReference type="HOGENOM" id="CLU_358917_0_0_9"/>
<dbReference type="Proteomes" id="UP000002730">
    <property type="component" value="Chromosome"/>
</dbReference>
<reference evidence="1 2" key="1">
    <citation type="submission" date="2010-08" db="EMBL/GenBank/DDBJ databases">
        <title>Complete sequence of Clostridium cellulovorans 743B.</title>
        <authorList>
            <consortium name="US DOE Joint Genome Institute"/>
            <person name="Lucas S."/>
            <person name="Copeland A."/>
            <person name="Lapidus A."/>
            <person name="Cheng J.-F."/>
            <person name="Bruce D."/>
            <person name="Goodwin L."/>
            <person name="Pitluck S."/>
            <person name="Chertkov O."/>
            <person name="Detter J.C."/>
            <person name="Han C."/>
            <person name="Tapia R."/>
            <person name="Land M."/>
            <person name="Hauser L."/>
            <person name="Chang Y.-J."/>
            <person name="Jeffries C."/>
            <person name="Kyrpides N."/>
            <person name="Ivanova N."/>
            <person name="Mikhailova N."/>
            <person name="Hemme C.L."/>
            <person name="Woyke T."/>
        </authorList>
    </citation>
    <scope>NUCLEOTIDE SEQUENCE [LARGE SCALE GENOMIC DNA]</scope>
    <source>
        <strain evidence="2">ATCC 35296 / DSM 3052 / OCM 3 / 743B</strain>
    </source>
</reference>
<organism evidence="1 2">
    <name type="scientific">Clostridium cellulovorans (strain ATCC 35296 / DSM 3052 / OCM 3 / 743B)</name>
    <dbReference type="NCBI Taxonomy" id="573061"/>
    <lineage>
        <taxon>Bacteria</taxon>
        <taxon>Bacillati</taxon>
        <taxon>Bacillota</taxon>
        <taxon>Clostridia</taxon>
        <taxon>Eubacteriales</taxon>
        <taxon>Clostridiaceae</taxon>
        <taxon>Clostridium</taxon>
    </lineage>
</organism>
<dbReference type="RefSeq" id="WP_010073211.1">
    <property type="nucleotide sequence ID" value="NC_014393.1"/>
</dbReference>